<feature type="non-terminal residue" evidence="3">
    <location>
        <position position="1"/>
    </location>
</feature>
<comment type="caution">
    <text evidence="3">The sequence shown here is derived from an EMBL/GenBank/DDBJ whole genome shotgun (WGS) entry which is preliminary data.</text>
</comment>
<feature type="non-terminal residue" evidence="3">
    <location>
        <position position="126"/>
    </location>
</feature>
<sequence length="126" mass="13816">MVYMVVRDMERGQRAVQAIKADVGPSVKLHLLQADFEHMSQVQALIAQLRGIRIDILVNNAGVWYPGPFRLTSDGLEQTLAINFFSSALLTLGVLDQLAPGARVVFMSSPGEAPPFSKVECSFKNI</sequence>
<gene>
    <name evidence="3" type="ORF">HaLaN_07005</name>
</gene>
<protein>
    <submittedName>
        <fullName evidence="3">Retinol dehydrogenase 12</fullName>
    </submittedName>
</protein>
<keyword evidence="4" id="KW-1185">Reference proteome</keyword>
<dbReference type="InterPro" id="IPR002347">
    <property type="entry name" value="SDR_fam"/>
</dbReference>
<evidence type="ECO:0000256" key="2">
    <source>
        <dbReference type="ARBA" id="ARBA00023002"/>
    </source>
</evidence>
<comment type="similarity">
    <text evidence="1">Belongs to the short-chain dehydrogenases/reductases (SDR) family.</text>
</comment>
<dbReference type="EMBL" id="BLLF01000409">
    <property type="protein sequence ID" value="GFH11498.1"/>
    <property type="molecule type" value="Genomic_DNA"/>
</dbReference>
<dbReference type="InterPro" id="IPR036291">
    <property type="entry name" value="NAD(P)-bd_dom_sf"/>
</dbReference>
<evidence type="ECO:0000256" key="1">
    <source>
        <dbReference type="ARBA" id="ARBA00006484"/>
    </source>
</evidence>
<dbReference type="PANTHER" id="PTHR24320">
    <property type="entry name" value="RETINOL DEHYDROGENASE"/>
    <property type="match status" value="1"/>
</dbReference>
<dbReference type="SUPFAM" id="SSF51735">
    <property type="entry name" value="NAD(P)-binding Rossmann-fold domains"/>
    <property type="match status" value="1"/>
</dbReference>
<organism evidence="3 4">
    <name type="scientific">Haematococcus lacustris</name>
    <name type="common">Green alga</name>
    <name type="synonym">Haematococcus pluvialis</name>
    <dbReference type="NCBI Taxonomy" id="44745"/>
    <lineage>
        <taxon>Eukaryota</taxon>
        <taxon>Viridiplantae</taxon>
        <taxon>Chlorophyta</taxon>
        <taxon>core chlorophytes</taxon>
        <taxon>Chlorophyceae</taxon>
        <taxon>CS clade</taxon>
        <taxon>Chlamydomonadales</taxon>
        <taxon>Haematococcaceae</taxon>
        <taxon>Haematococcus</taxon>
    </lineage>
</organism>
<dbReference type="Proteomes" id="UP000485058">
    <property type="component" value="Unassembled WGS sequence"/>
</dbReference>
<dbReference type="Gene3D" id="3.40.50.720">
    <property type="entry name" value="NAD(P)-binding Rossmann-like Domain"/>
    <property type="match status" value="1"/>
</dbReference>
<proteinExistence type="inferred from homology"/>
<accession>A0A699YUX4</accession>
<keyword evidence="2" id="KW-0560">Oxidoreductase</keyword>
<name>A0A699YUX4_HAELA</name>
<dbReference type="AlphaFoldDB" id="A0A699YUX4"/>
<evidence type="ECO:0000313" key="3">
    <source>
        <dbReference type="EMBL" id="GFH11498.1"/>
    </source>
</evidence>
<dbReference type="GO" id="GO:0016491">
    <property type="term" value="F:oxidoreductase activity"/>
    <property type="evidence" value="ECO:0007669"/>
    <property type="project" value="UniProtKB-KW"/>
</dbReference>
<reference evidence="3 4" key="1">
    <citation type="submission" date="2020-02" db="EMBL/GenBank/DDBJ databases">
        <title>Draft genome sequence of Haematococcus lacustris strain NIES-144.</title>
        <authorList>
            <person name="Morimoto D."/>
            <person name="Nakagawa S."/>
            <person name="Yoshida T."/>
            <person name="Sawayama S."/>
        </authorList>
    </citation>
    <scope>NUCLEOTIDE SEQUENCE [LARGE SCALE GENOMIC DNA]</scope>
    <source>
        <strain evidence="3 4">NIES-144</strain>
    </source>
</reference>
<evidence type="ECO:0000313" key="4">
    <source>
        <dbReference type="Proteomes" id="UP000485058"/>
    </source>
</evidence>
<dbReference type="PANTHER" id="PTHR24320:SF148">
    <property type="entry name" value="NAD(P)-BINDING ROSSMANN-FOLD SUPERFAMILY PROTEIN"/>
    <property type="match status" value="1"/>
</dbReference>
<dbReference type="Pfam" id="PF00106">
    <property type="entry name" value="adh_short"/>
    <property type="match status" value="1"/>
</dbReference>